<reference evidence="2 3" key="1">
    <citation type="submission" date="2019-07" db="EMBL/GenBank/DDBJ databases">
        <title>Paenibacillus thiaminolyticus NRRL B-4156.</title>
        <authorList>
            <person name="Hehnly C."/>
            <person name="Zhang L."/>
        </authorList>
    </citation>
    <scope>NUCLEOTIDE SEQUENCE [LARGE SCALE GENOMIC DNA]</scope>
    <source>
        <strain evidence="2 3">NRRL B-4156</strain>
    </source>
</reference>
<organism evidence="2 3">
    <name type="scientific">Paenibacillus thiaminolyticus</name>
    <name type="common">Bacillus thiaminolyticus</name>
    <dbReference type="NCBI Taxonomy" id="49283"/>
    <lineage>
        <taxon>Bacteria</taxon>
        <taxon>Bacillati</taxon>
        <taxon>Bacillota</taxon>
        <taxon>Bacilli</taxon>
        <taxon>Bacillales</taxon>
        <taxon>Paenibacillaceae</taxon>
        <taxon>Paenibacillus</taxon>
    </lineage>
</organism>
<keyword evidence="4" id="KW-1185">Reference proteome</keyword>
<gene>
    <name evidence="2" type="ORF">FLT43_28590</name>
    <name evidence="1" type="ORF">M5W83_04470</name>
</gene>
<name>A0AAP9J4C5_PANTH</name>
<dbReference type="GeneID" id="76999922"/>
<evidence type="ECO:0000313" key="4">
    <source>
        <dbReference type="Proteomes" id="UP001209276"/>
    </source>
</evidence>
<evidence type="ECO:0000313" key="1">
    <source>
        <dbReference type="EMBL" id="MCY9606413.1"/>
    </source>
</evidence>
<evidence type="ECO:0000313" key="3">
    <source>
        <dbReference type="Proteomes" id="UP000315377"/>
    </source>
</evidence>
<proteinExistence type="predicted"/>
<dbReference type="RefSeq" id="WP_087440126.1">
    <property type="nucleotide sequence ID" value="NZ_CABMNB010000001.1"/>
</dbReference>
<accession>A0AAP9J4C5</accession>
<protein>
    <submittedName>
        <fullName evidence="2">Uncharacterized protein</fullName>
    </submittedName>
</protein>
<dbReference type="Proteomes" id="UP000315377">
    <property type="component" value="Chromosome"/>
</dbReference>
<dbReference type="Proteomes" id="UP001209276">
    <property type="component" value="Unassembled WGS sequence"/>
</dbReference>
<evidence type="ECO:0000313" key="2">
    <source>
        <dbReference type="EMBL" id="QDM46985.1"/>
    </source>
</evidence>
<sequence length="105" mass="12049">MSTEPEIVVLPQHSPSGLAYRIYPEPDGTIYYESDLIYTDIVEILFDYCQIGEAIIMEEGWQFLIRQHGTPSLFDMNAKSGWFDCENQAGGKPLFYTKGWRCPFA</sequence>
<dbReference type="EMBL" id="JAMDMM010000011">
    <property type="protein sequence ID" value="MCY9606413.1"/>
    <property type="molecule type" value="Genomic_DNA"/>
</dbReference>
<dbReference type="EMBL" id="CP041405">
    <property type="protein sequence ID" value="QDM46985.1"/>
    <property type="molecule type" value="Genomic_DNA"/>
</dbReference>
<reference evidence="1 4" key="2">
    <citation type="submission" date="2022-05" db="EMBL/GenBank/DDBJ databases">
        <title>Genome Sequencing of Bee-Associated Microbes.</title>
        <authorList>
            <person name="Dunlap C."/>
        </authorList>
    </citation>
    <scope>NUCLEOTIDE SEQUENCE [LARGE SCALE GENOMIC DNA]</scope>
    <source>
        <strain evidence="1 4">NRRL B-14613</strain>
    </source>
</reference>
<dbReference type="AlphaFoldDB" id="A0AAP9J4C5"/>